<evidence type="ECO:0000256" key="1">
    <source>
        <dbReference type="SAM" id="Phobius"/>
    </source>
</evidence>
<evidence type="ECO:0000313" key="3">
    <source>
        <dbReference type="EMBL" id="VFK34833.1"/>
    </source>
</evidence>
<dbReference type="AlphaFoldDB" id="A0A450XRG4"/>
<keyword evidence="1" id="KW-0812">Transmembrane</keyword>
<sequence>MNEFISSNFDFFSIVIGAVFLSFIFIAIRHKLVEWGAVVQIGLVALIAFIYLALSFLYKTSDNTNSQDVVIGLLGFFLLLFVSFIIEFKNLSDKFHGFVENKFRNFNDENDKRWKDFLISREIEIESSRSQIGTLIKEIRKKEKTTNEFVDAFLRHDELSSNNGAEPSRSMYVELYNFLNNNARDNDFWMNEDVFTQVWPFLIRATGSYHSISDLSIYSSKQGNNSDRAFWEDRVSGEIKVLDMNHLLDAGRFKKIIVYSACSVIDANLQDVACNNGKTCNYASCRYEGCMVKIVATAWKNRLQNPEKILLILSRSDISDRFDGLNKRLDKKKFVGSLDIGLFGDEYIGEEYKYTPDFSSKSVSFLYRFRKDDKIVEKVKSIVFSI</sequence>
<keyword evidence="1" id="KW-0472">Membrane</keyword>
<feature type="transmembrane region" description="Helical" evidence="1">
    <location>
        <begin position="35"/>
        <end position="57"/>
    </location>
</feature>
<dbReference type="EMBL" id="CAADGH010000087">
    <property type="protein sequence ID" value="VFK76972.1"/>
    <property type="molecule type" value="Genomic_DNA"/>
</dbReference>
<feature type="transmembrane region" description="Helical" evidence="1">
    <location>
        <begin position="69"/>
        <end position="86"/>
    </location>
</feature>
<keyword evidence="1" id="KW-1133">Transmembrane helix</keyword>
<feature type="transmembrane region" description="Helical" evidence="1">
    <location>
        <begin position="12"/>
        <end position="28"/>
    </location>
</feature>
<reference evidence="2" key="1">
    <citation type="submission" date="2019-02" db="EMBL/GenBank/DDBJ databases">
        <authorList>
            <person name="Gruber-Vodicka R. H."/>
            <person name="Seah K. B. B."/>
        </authorList>
    </citation>
    <scope>NUCLEOTIDE SEQUENCE</scope>
    <source>
        <strain evidence="2">BECK_BZ197</strain>
        <strain evidence="4">BECK_BZ198</strain>
        <strain evidence="3">BECK_BZ199</strain>
    </source>
</reference>
<accession>A0A450XRG4</accession>
<protein>
    <submittedName>
        <fullName evidence="2">Uncharacterized protein</fullName>
    </submittedName>
</protein>
<organism evidence="2">
    <name type="scientific">Candidatus Kentrum sp. MB</name>
    <dbReference type="NCBI Taxonomy" id="2138164"/>
    <lineage>
        <taxon>Bacteria</taxon>
        <taxon>Pseudomonadati</taxon>
        <taxon>Pseudomonadota</taxon>
        <taxon>Gammaproteobacteria</taxon>
        <taxon>Candidatus Kentrum</taxon>
    </lineage>
</organism>
<name>A0A450XRG4_9GAMM</name>
<evidence type="ECO:0000313" key="4">
    <source>
        <dbReference type="EMBL" id="VFK76972.1"/>
    </source>
</evidence>
<dbReference type="EMBL" id="CAADFQ010000086">
    <property type="protein sequence ID" value="VFK34833.1"/>
    <property type="molecule type" value="Genomic_DNA"/>
</dbReference>
<proteinExistence type="predicted"/>
<gene>
    <name evidence="2" type="ORF">BECKMB1821G_GA0114241_10956</name>
    <name evidence="4" type="ORF">BECKMB1821H_GA0114242_10876</name>
    <name evidence="3" type="ORF">BECKMB1821I_GA0114274_10866</name>
</gene>
<dbReference type="EMBL" id="CAADFO010000095">
    <property type="protein sequence ID" value="VFK31865.1"/>
    <property type="molecule type" value="Genomic_DNA"/>
</dbReference>
<evidence type="ECO:0000313" key="2">
    <source>
        <dbReference type="EMBL" id="VFK31865.1"/>
    </source>
</evidence>